<sequence>MVVGLVAALVLSACSGGGSGGQAVTGAKDLITSFAPAKADVASIKWNLTAGEPTTLDPANAVDYSSGQVVMNLCDALLTIDADYNLKPNLATYEQVSDTRLVLKIREGVTFWDGKPLTAEDVAYSLNRASKPDNIISFAFLNVRSIEATSQDKVTIDFTKPDALFLKALANITGVVMEKAFTEKAGDKLGTATDGVMCSGPFKLDDWKVGSEIQVSRNDAYWNSERRPFASKVTFSFVTDGTALAQALSSREIDGAYEIPASAIPALQKSTTGRVAFGPSMQGLNLNVANPGGTLGDLKLREALQRIVDRDAIAKAVFHGAASAIYAALTPATWPNDQKAIYQKAYDKIKANRSYDVAAGKKLVADSGYDGTPIVVAISAGDETMSRTAQLLQQDAKKIGLTLKIDSLQPLVFAQAGYDSTRRKGIDLLMTTNFNGTQNPLEPMGFTYLPDQPYNYTNYNNPEVVKLLSEARNTLDGDAQARLVTEAQVPIEEDSSVIPIVTLNTVTYLANDLTGAITSFAYWSTPQMAFVGAAKK</sequence>
<dbReference type="SUPFAM" id="SSF53850">
    <property type="entry name" value="Periplasmic binding protein-like II"/>
    <property type="match status" value="1"/>
</dbReference>
<keyword evidence="3" id="KW-0813">Transport</keyword>
<evidence type="ECO:0000256" key="1">
    <source>
        <dbReference type="ARBA" id="ARBA00004196"/>
    </source>
</evidence>
<evidence type="ECO:0000313" key="7">
    <source>
        <dbReference type="Proteomes" id="UP000037151"/>
    </source>
</evidence>
<keyword evidence="4" id="KW-0732">Signal</keyword>
<dbReference type="PIRSF" id="PIRSF002741">
    <property type="entry name" value="MppA"/>
    <property type="match status" value="1"/>
</dbReference>
<dbReference type="PANTHER" id="PTHR30290:SF10">
    <property type="entry name" value="PERIPLASMIC OLIGOPEPTIDE-BINDING PROTEIN-RELATED"/>
    <property type="match status" value="1"/>
</dbReference>
<dbReference type="CDD" id="cd00995">
    <property type="entry name" value="PBP2_NikA_DppA_OppA_like"/>
    <property type="match status" value="1"/>
</dbReference>
<dbReference type="Gene3D" id="3.40.190.10">
    <property type="entry name" value="Periplasmic binding protein-like II"/>
    <property type="match status" value="1"/>
</dbReference>
<evidence type="ECO:0000256" key="3">
    <source>
        <dbReference type="ARBA" id="ARBA00022448"/>
    </source>
</evidence>
<dbReference type="Gene3D" id="3.10.105.10">
    <property type="entry name" value="Dipeptide-binding Protein, Domain 3"/>
    <property type="match status" value="1"/>
</dbReference>
<dbReference type="OrthoDB" id="5243526at2"/>
<evidence type="ECO:0000313" key="6">
    <source>
        <dbReference type="EMBL" id="KND23275.1"/>
    </source>
</evidence>
<reference evidence="7" key="1">
    <citation type="submission" date="2014-07" db="EMBL/GenBank/DDBJ databases">
        <title>Genome sequencing of plant-pathogenic Streptomyces species.</title>
        <authorList>
            <person name="Harrison J."/>
            <person name="Sapp M."/>
            <person name="Thwaites R."/>
            <person name="Studholme D.J."/>
        </authorList>
    </citation>
    <scope>NUCLEOTIDE SEQUENCE [LARGE SCALE GENOMIC DNA]</scope>
    <source>
        <strain evidence="7">NCPPB 4445</strain>
    </source>
</reference>
<feature type="domain" description="Solute-binding protein family 5" evidence="5">
    <location>
        <begin position="86"/>
        <end position="448"/>
    </location>
</feature>
<dbReference type="GO" id="GO:0043190">
    <property type="term" value="C:ATP-binding cassette (ABC) transporter complex"/>
    <property type="evidence" value="ECO:0007669"/>
    <property type="project" value="InterPro"/>
</dbReference>
<dbReference type="GO" id="GO:0030313">
    <property type="term" value="C:cell envelope"/>
    <property type="evidence" value="ECO:0007669"/>
    <property type="project" value="UniProtKB-SubCell"/>
</dbReference>
<dbReference type="PATRIC" id="fig|42234.21.peg.9284"/>
<dbReference type="InterPro" id="IPR039424">
    <property type="entry name" value="SBP_5"/>
</dbReference>
<gene>
    <name evidence="6" type="ORF">IQ63_45200</name>
</gene>
<organism evidence="6 7">
    <name type="scientific">Streptomyces acidiscabies</name>
    <dbReference type="NCBI Taxonomy" id="42234"/>
    <lineage>
        <taxon>Bacteria</taxon>
        <taxon>Bacillati</taxon>
        <taxon>Actinomycetota</taxon>
        <taxon>Actinomycetes</taxon>
        <taxon>Kitasatosporales</taxon>
        <taxon>Streptomycetaceae</taxon>
        <taxon>Streptomyces</taxon>
    </lineage>
</organism>
<dbReference type="EMBL" id="JPPY01000263">
    <property type="protein sequence ID" value="KND23275.1"/>
    <property type="molecule type" value="Genomic_DNA"/>
</dbReference>
<dbReference type="InterPro" id="IPR000914">
    <property type="entry name" value="SBP_5_dom"/>
</dbReference>
<comment type="caution">
    <text evidence="6">The sequence shown here is derived from an EMBL/GenBank/DDBJ whole genome shotgun (WGS) entry which is preliminary data.</text>
</comment>
<dbReference type="AlphaFoldDB" id="A0A0L0JD43"/>
<proteinExistence type="inferred from homology"/>
<protein>
    <submittedName>
        <fullName evidence="6">ABC transporter</fullName>
    </submittedName>
</protein>
<evidence type="ECO:0000259" key="5">
    <source>
        <dbReference type="Pfam" id="PF00496"/>
    </source>
</evidence>
<accession>A0A0L0JD43</accession>
<dbReference type="Proteomes" id="UP000037151">
    <property type="component" value="Unassembled WGS sequence"/>
</dbReference>
<comment type="similarity">
    <text evidence="2">Belongs to the bacterial solute-binding protein 5 family.</text>
</comment>
<dbReference type="GO" id="GO:0015833">
    <property type="term" value="P:peptide transport"/>
    <property type="evidence" value="ECO:0007669"/>
    <property type="project" value="TreeGrafter"/>
</dbReference>
<dbReference type="InterPro" id="IPR030678">
    <property type="entry name" value="Peptide/Ni-bd"/>
</dbReference>
<dbReference type="GO" id="GO:1904680">
    <property type="term" value="F:peptide transmembrane transporter activity"/>
    <property type="evidence" value="ECO:0007669"/>
    <property type="project" value="TreeGrafter"/>
</dbReference>
<evidence type="ECO:0000256" key="4">
    <source>
        <dbReference type="ARBA" id="ARBA00022729"/>
    </source>
</evidence>
<dbReference type="Gene3D" id="3.90.76.10">
    <property type="entry name" value="Dipeptide-binding Protein, Domain 1"/>
    <property type="match status" value="1"/>
</dbReference>
<dbReference type="GO" id="GO:0042597">
    <property type="term" value="C:periplasmic space"/>
    <property type="evidence" value="ECO:0007669"/>
    <property type="project" value="UniProtKB-ARBA"/>
</dbReference>
<evidence type="ECO:0000256" key="2">
    <source>
        <dbReference type="ARBA" id="ARBA00005695"/>
    </source>
</evidence>
<dbReference type="Pfam" id="PF00496">
    <property type="entry name" value="SBP_bac_5"/>
    <property type="match status" value="1"/>
</dbReference>
<comment type="subcellular location">
    <subcellularLocation>
        <location evidence="1">Cell envelope</location>
    </subcellularLocation>
</comment>
<name>A0A0L0JD43_9ACTN</name>
<dbReference type="PANTHER" id="PTHR30290">
    <property type="entry name" value="PERIPLASMIC BINDING COMPONENT OF ABC TRANSPORTER"/>
    <property type="match status" value="1"/>
</dbReference>